<dbReference type="AlphaFoldDB" id="A0A7K4DKR9"/>
<gene>
    <name evidence="1" type="ORF">HG719_03540</name>
</gene>
<dbReference type="PANTHER" id="PTHR35336:SF5">
    <property type="entry name" value="ADENOSYLCOBINAMIDE AMIDOHYDROLASE"/>
    <property type="match status" value="1"/>
</dbReference>
<dbReference type="PANTHER" id="PTHR35336">
    <property type="entry name" value="ADENOSYLCOBINAMIDE AMIDOHYDROLASE"/>
    <property type="match status" value="1"/>
</dbReference>
<sequence length="385" mass="42957">MNLKIQNEANDSFNAIHLIHETSTGEKVLRYRKSIVIQLPGKRNTLTASWINGGYREDIQAIFNHQLNQKELDYLEKGSVQGFMKKLAENLSLDPDKTSGFLTVADMANMAIVTETYREIEVTAIVTAGIEVNGGRAGDNASYYELNGKYEFRVGTINTILIINSNLSENTLLRSVLTAAEAKAVALQELMAPSKYSNGVATGSGTDNIAVISNMESENVLLTAGKHSKLGELIGKSLIKAIKQALSKQSNLNPKSQCDMLLRLERFGFNQENYWEHVKSTYKNQDKTNFIPILYHFSKNPVVVSLVASILHIVDEINWGLISEPVGKKTAIYLMKTLPSVLQIRNQPNFSEIMDQKDSIIQNWIRVSSWCIVTIAEKNEVDNTI</sequence>
<proteinExistence type="predicted"/>
<evidence type="ECO:0000313" key="2">
    <source>
        <dbReference type="Proteomes" id="UP000591058"/>
    </source>
</evidence>
<reference evidence="1 2" key="1">
    <citation type="submission" date="2020-04" db="EMBL/GenBank/DDBJ databases">
        <title>Draft genome of Methanobacterium subterraneum isolated from animal feces.</title>
        <authorList>
            <person name="Ouboter H.T."/>
            <person name="Berger S."/>
            <person name="Gungor E."/>
            <person name="Jetten M.S.M."/>
            <person name="Welte C.U."/>
        </authorList>
    </citation>
    <scope>NUCLEOTIDE SEQUENCE [LARGE SCALE GENOMIC DNA]</scope>
    <source>
        <strain evidence="1">HO_2020</strain>
    </source>
</reference>
<organism evidence="1 2">
    <name type="scientific">Methanobacterium subterraneum</name>
    <dbReference type="NCBI Taxonomy" id="59277"/>
    <lineage>
        <taxon>Archaea</taxon>
        <taxon>Methanobacteriati</taxon>
        <taxon>Methanobacteriota</taxon>
        <taxon>Methanomada group</taxon>
        <taxon>Methanobacteria</taxon>
        <taxon>Methanobacteriales</taxon>
        <taxon>Methanobacteriaceae</taxon>
        <taxon>Methanobacterium</taxon>
    </lineage>
</organism>
<dbReference type="GO" id="GO:0016787">
    <property type="term" value="F:hydrolase activity"/>
    <property type="evidence" value="ECO:0007669"/>
    <property type="project" value="UniProtKB-KW"/>
</dbReference>
<dbReference type="InterPro" id="IPR052209">
    <property type="entry name" value="CbiZ"/>
</dbReference>
<dbReference type="EMBL" id="JABBYL010000011">
    <property type="protein sequence ID" value="NMO08909.1"/>
    <property type="molecule type" value="Genomic_DNA"/>
</dbReference>
<keyword evidence="1" id="KW-0378">Hydrolase</keyword>
<name>A0A7K4DKR9_9EURY</name>
<protein>
    <submittedName>
        <fullName evidence="1">Adenosylcobinamide amidohydrolase</fullName>
    </submittedName>
</protein>
<dbReference type="InterPro" id="IPR002808">
    <property type="entry name" value="AdoCbi_amidolase"/>
</dbReference>
<dbReference type="Proteomes" id="UP000591058">
    <property type="component" value="Unassembled WGS sequence"/>
</dbReference>
<comment type="caution">
    <text evidence="1">The sequence shown here is derived from an EMBL/GenBank/DDBJ whole genome shotgun (WGS) entry which is preliminary data.</text>
</comment>
<dbReference type="Pfam" id="PF01955">
    <property type="entry name" value="CbiZ"/>
    <property type="match status" value="1"/>
</dbReference>
<evidence type="ECO:0000313" key="1">
    <source>
        <dbReference type="EMBL" id="NMO08909.1"/>
    </source>
</evidence>
<accession>A0A7K4DKR9</accession>